<dbReference type="AlphaFoldDB" id="A0A396J9B3"/>
<dbReference type="InterPro" id="IPR032675">
    <property type="entry name" value="LRR_dom_sf"/>
</dbReference>
<reference evidence="3" key="1">
    <citation type="journal article" date="2018" name="Nat. Plants">
        <title>Whole-genome landscape of Medicago truncatula symbiotic genes.</title>
        <authorList>
            <person name="Pecrix Y."/>
            <person name="Gamas P."/>
            <person name="Carrere S."/>
        </authorList>
    </citation>
    <scope>NUCLEOTIDE SEQUENCE</scope>
    <source>
        <tissue evidence="3">Leaves</tissue>
    </source>
</reference>
<comment type="caution">
    <text evidence="3">The sequence shown here is derived from an EMBL/GenBank/DDBJ whole genome shotgun (WGS) entry which is preliminary data.</text>
</comment>
<sequence length="190" mass="21643">MDELRKCHRIILPWSYIYKLPEKLKCSELKLLQLQNIDDYLRVPDDFFSGMIELKVISLYGMMFAPSPPPSLCILTKIQTLELAGCVLEDISIVAELKSLEILSLERSDIKEFPKEIGQLNNLRMLNLANCSALRFIPANLISSLTCLEELYMGNCFIQWDVKGSNDQSKNASLEELRSLSHLTALDIMT</sequence>
<protein>
    <submittedName>
        <fullName evidence="3">Putative leucine-rich repeat domain, L domain-containing protein</fullName>
    </submittedName>
</protein>
<dbReference type="PANTHER" id="PTHR47186">
    <property type="entry name" value="LEUCINE-RICH REPEAT-CONTAINING PROTEIN 57"/>
    <property type="match status" value="1"/>
</dbReference>
<dbReference type="Gramene" id="rna10828">
    <property type="protein sequence ID" value="RHN74720.1"/>
    <property type="gene ID" value="gene10828"/>
</dbReference>
<keyword evidence="1" id="KW-0677">Repeat</keyword>
<dbReference type="PANTHER" id="PTHR47186:SF14">
    <property type="entry name" value="PROTEIN KINASE DOMAIN-CONTAINING PROTEIN"/>
    <property type="match status" value="1"/>
</dbReference>
<gene>
    <name evidence="3" type="ORF">MtrunA17_Chr2g0313381</name>
</gene>
<dbReference type="InterPro" id="IPR055414">
    <property type="entry name" value="LRR_R13L4/SHOC2-like"/>
</dbReference>
<dbReference type="EMBL" id="PSQE01000002">
    <property type="protein sequence ID" value="RHN74720.1"/>
    <property type="molecule type" value="Genomic_DNA"/>
</dbReference>
<evidence type="ECO:0000256" key="1">
    <source>
        <dbReference type="ARBA" id="ARBA00022737"/>
    </source>
</evidence>
<organism evidence="3">
    <name type="scientific">Medicago truncatula</name>
    <name type="common">Barrel medic</name>
    <name type="synonym">Medicago tribuloides</name>
    <dbReference type="NCBI Taxonomy" id="3880"/>
    <lineage>
        <taxon>Eukaryota</taxon>
        <taxon>Viridiplantae</taxon>
        <taxon>Streptophyta</taxon>
        <taxon>Embryophyta</taxon>
        <taxon>Tracheophyta</taxon>
        <taxon>Spermatophyta</taxon>
        <taxon>Magnoliopsida</taxon>
        <taxon>eudicotyledons</taxon>
        <taxon>Gunneridae</taxon>
        <taxon>Pentapetalae</taxon>
        <taxon>rosids</taxon>
        <taxon>fabids</taxon>
        <taxon>Fabales</taxon>
        <taxon>Fabaceae</taxon>
        <taxon>Papilionoideae</taxon>
        <taxon>50 kb inversion clade</taxon>
        <taxon>NPAAA clade</taxon>
        <taxon>Hologalegina</taxon>
        <taxon>IRL clade</taxon>
        <taxon>Trifolieae</taxon>
        <taxon>Medicago</taxon>
    </lineage>
</organism>
<proteinExistence type="predicted"/>
<evidence type="ECO:0000259" key="2">
    <source>
        <dbReference type="Pfam" id="PF23598"/>
    </source>
</evidence>
<feature type="domain" description="Disease resistance R13L4/SHOC-2-like LRR" evidence="2">
    <location>
        <begin position="73"/>
        <end position="188"/>
    </location>
</feature>
<evidence type="ECO:0000313" key="3">
    <source>
        <dbReference type="EMBL" id="RHN74720.1"/>
    </source>
</evidence>
<dbReference type="Pfam" id="PF23598">
    <property type="entry name" value="LRR_14"/>
    <property type="match status" value="1"/>
</dbReference>
<dbReference type="Gene3D" id="3.80.10.10">
    <property type="entry name" value="Ribonuclease Inhibitor"/>
    <property type="match status" value="1"/>
</dbReference>
<dbReference type="SUPFAM" id="SSF52058">
    <property type="entry name" value="L domain-like"/>
    <property type="match status" value="1"/>
</dbReference>
<accession>A0A396J9B3</accession>
<dbReference type="Proteomes" id="UP000265566">
    <property type="component" value="Chromosome 2"/>
</dbReference>
<name>A0A396J9B3_MEDTR</name>